<reference evidence="9 10" key="1">
    <citation type="submission" date="2019-06" db="EMBL/GenBank/DDBJ databases">
        <title>Rhizobium sp. CL12 isolated from roots of soybean.</title>
        <authorList>
            <person name="Wang C."/>
        </authorList>
    </citation>
    <scope>NUCLEOTIDE SEQUENCE [LARGE SCALE GENOMIC DNA]</scope>
    <source>
        <strain evidence="9 10">CL12</strain>
    </source>
</reference>
<proteinExistence type="predicted"/>
<dbReference type="GO" id="GO:0005886">
    <property type="term" value="C:plasma membrane"/>
    <property type="evidence" value="ECO:0007669"/>
    <property type="project" value="UniProtKB-SubCell"/>
</dbReference>
<keyword evidence="2" id="KW-0813">Transport</keyword>
<keyword evidence="3" id="KW-1003">Cell membrane</keyword>
<feature type="transmembrane region" description="Helical" evidence="8">
    <location>
        <begin position="105"/>
        <end position="127"/>
    </location>
</feature>
<comment type="subcellular location">
    <subcellularLocation>
        <location evidence="1">Cell membrane</location>
        <topology evidence="1">Multi-pass membrane protein</topology>
    </subcellularLocation>
</comment>
<keyword evidence="6 8" id="KW-1133">Transmembrane helix</keyword>
<comment type="caution">
    <text evidence="9">The sequence shown here is derived from an EMBL/GenBank/DDBJ whole genome shotgun (WGS) entry which is preliminary data.</text>
</comment>
<feature type="transmembrane region" description="Helical" evidence="8">
    <location>
        <begin position="213"/>
        <end position="237"/>
    </location>
</feature>
<evidence type="ECO:0000256" key="4">
    <source>
        <dbReference type="ARBA" id="ARBA00022597"/>
    </source>
</evidence>
<accession>A0A504TZL1</accession>
<dbReference type="EMBL" id="VFYP01000003">
    <property type="protein sequence ID" value="TPP06850.1"/>
    <property type="molecule type" value="Genomic_DNA"/>
</dbReference>
<evidence type="ECO:0000313" key="10">
    <source>
        <dbReference type="Proteomes" id="UP000316429"/>
    </source>
</evidence>
<dbReference type="GO" id="GO:0022857">
    <property type="term" value="F:transmembrane transporter activity"/>
    <property type="evidence" value="ECO:0007669"/>
    <property type="project" value="InterPro"/>
</dbReference>
<gene>
    <name evidence="9" type="ORF">FJQ55_18400</name>
</gene>
<feature type="transmembrane region" description="Helical" evidence="8">
    <location>
        <begin position="12"/>
        <end position="36"/>
    </location>
</feature>
<keyword evidence="10" id="KW-1185">Reference proteome</keyword>
<feature type="transmembrane region" description="Helical" evidence="8">
    <location>
        <begin position="82"/>
        <end position="99"/>
    </location>
</feature>
<name>A0A504TZL1_9HYPH</name>
<feature type="transmembrane region" description="Helical" evidence="8">
    <location>
        <begin position="148"/>
        <end position="166"/>
    </location>
</feature>
<evidence type="ECO:0000256" key="6">
    <source>
        <dbReference type="ARBA" id="ARBA00022989"/>
    </source>
</evidence>
<dbReference type="AlphaFoldDB" id="A0A504TZL1"/>
<dbReference type="PANTHER" id="PTHR23535">
    <property type="entry name" value="SUGAR EFFLUX TRANSPORTER A-RELATED"/>
    <property type="match status" value="1"/>
</dbReference>
<evidence type="ECO:0000256" key="5">
    <source>
        <dbReference type="ARBA" id="ARBA00022692"/>
    </source>
</evidence>
<evidence type="ECO:0000313" key="9">
    <source>
        <dbReference type="EMBL" id="TPP06850.1"/>
    </source>
</evidence>
<feature type="transmembrane region" description="Helical" evidence="8">
    <location>
        <begin position="285"/>
        <end position="305"/>
    </location>
</feature>
<feature type="transmembrane region" description="Helical" evidence="8">
    <location>
        <begin position="372"/>
        <end position="393"/>
    </location>
</feature>
<evidence type="ECO:0000256" key="1">
    <source>
        <dbReference type="ARBA" id="ARBA00004651"/>
    </source>
</evidence>
<dbReference type="Pfam" id="PF07690">
    <property type="entry name" value="MFS_1"/>
    <property type="match status" value="1"/>
</dbReference>
<keyword evidence="7 8" id="KW-0472">Membrane</keyword>
<keyword evidence="5 8" id="KW-0812">Transmembrane</keyword>
<organism evidence="9 10">
    <name type="scientific">Rhizobium glycinendophyticum</name>
    <dbReference type="NCBI Taxonomy" id="2589807"/>
    <lineage>
        <taxon>Bacteria</taxon>
        <taxon>Pseudomonadati</taxon>
        <taxon>Pseudomonadota</taxon>
        <taxon>Alphaproteobacteria</taxon>
        <taxon>Hyphomicrobiales</taxon>
        <taxon>Rhizobiaceae</taxon>
        <taxon>Rhizobium/Agrobacterium group</taxon>
        <taxon>Rhizobium</taxon>
    </lineage>
</organism>
<feature type="transmembrane region" description="Helical" evidence="8">
    <location>
        <begin position="172"/>
        <end position="193"/>
    </location>
</feature>
<evidence type="ECO:0000256" key="3">
    <source>
        <dbReference type="ARBA" id="ARBA00022475"/>
    </source>
</evidence>
<dbReference type="PANTHER" id="PTHR23535:SF2">
    <property type="entry name" value="SUGAR EFFLUX TRANSPORTER A-RELATED"/>
    <property type="match status" value="1"/>
</dbReference>
<sequence>MLSSLSLVFRHAPIRVSAIAIFFFGFTGAATSPYMSLIGIRELGLSDALYSVLSFAAAVVNVSAAVTAGIIADRLGHFRSPMILAAIFGIVGFGLVYLVPTQLMFCVAALLFIPVFGSINSLIFANVKAISVGMPVRELIAVNSAIRAVLSASWVLVPGIVGALLAGGPSMLPAFLLASLACGVCLLLFIFGIERNPPPQEEGRVHTSFFRSVLQIGSSSVLTRLFAVSLISAMLHMNGTVLPLILTGKAGGTPADVGVIVGIVAFLEIIFILFWGWVEARTSTVLTMSIAATIYCAYLVFLGLADHPMDVYMLTLISGLGAAGIIAIPITYLQNLISDRAGLGSSLIAVNIFVSGGLSSLMFALGTAISDYAGTAILSAVAGLTGVVLLWVLDRPGRTEIAQGGGA</sequence>
<protein>
    <submittedName>
        <fullName evidence="9">MFS transporter</fullName>
    </submittedName>
</protein>
<evidence type="ECO:0000256" key="2">
    <source>
        <dbReference type="ARBA" id="ARBA00022448"/>
    </source>
</evidence>
<feature type="transmembrane region" description="Helical" evidence="8">
    <location>
        <begin position="345"/>
        <end position="366"/>
    </location>
</feature>
<feature type="transmembrane region" description="Helical" evidence="8">
    <location>
        <begin position="311"/>
        <end position="333"/>
    </location>
</feature>
<dbReference type="InterPro" id="IPR011701">
    <property type="entry name" value="MFS"/>
</dbReference>
<dbReference type="RefSeq" id="WP_140830922.1">
    <property type="nucleotide sequence ID" value="NZ_VFYP01000003.1"/>
</dbReference>
<feature type="transmembrane region" description="Helical" evidence="8">
    <location>
        <begin position="48"/>
        <end position="70"/>
    </location>
</feature>
<dbReference type="SUPFAM" id="SSF103473">
    <property type="entry name" value="MFS general substrate transporter"/>
    <property type="match status" value="1"/>
</dbReference>
<dbReference type="InterPro" id="IPR036259">
    <property type="entry name" value="MFS_trans_sf"/>
</dbReference>
<keyword evidence="4" id="KW-0762">Sugar transport</keyword>
<evidence type="ECO:0000256" key="8">
    <source>
        <dbReference type="SAM" id="Phobius"/>
    </source>
</evidence>
<dbReference type="Gene3D" id="1.20.1250.20">
    <property type="entry name" value="MFS general substrate transporter like domains"/>
    <property type="match status" value="2"/>
</dbReference>
<dbReference type="Proteomes" id="UP000316429">
    <property type="component" value="Unassembled WGS sequence"/>
</dbReference>
<feature type="transmembrane region" description="Helical" evidence="8">
    <location>
        <begin position="257"/>
        <end position="278"/>
    </location>
</feature>
<dbReference type="OrthoDB" id="1491684at2"/>
<evidence type="ECO:0000256" key="7">
    <source>
        <dbReference type="ARBA" id="ARBA00023136"/>
    </source>
</evidence>